<dbReference type="InterPro" id="IPR029069">
    <property type="entry name" value="HotDog_dom_sf"/>
</dbReference>
<dbReference type="EC" id="3.1.2.-" evidence="1"/>
<comment type="caution">
    <text evidence="1">The sequence shown here is derived from an EMBL/GenBank/DDBJ whole genome shotgun (WGS) entry which is preliminary data.</text>
</comment>
<dbReference type="EMBL" id="JACHKA010000001">
    <property type="protein sequence ID" value="MBB5984042.1"/>
    <property type="molecule type" value="Genomic_DNA"/>
</dbReference>
<keyword evidence="1" id="KW-0378">Hydrolase</keyword>
<proteinExistence type="predicted"/>
<protein>
    <submittedName>
        <fullName evidence="1">Acyl-CoA thioester hydrolase</fullName>
        <ecNumber evidence="1">3.1.2.-</ecNumber>
    </submittedName>
</protein>
<dbReference type="GO" id="GO:0016787">
    <property type="term" value="F:hydrolase activity"/>
    <property type="evidence" value="ECO:0007669"/>
    <property type="project" value="UniProtKB-KW"/>
</dbReference>
<sequence length="131" mass="14911">MSTAFRMTFVAQPEDIDVMGHVNNAVWVRWMEIVATHHWEALAPMDVQQRVAWVVTRHEIDYRGNVRQGETVEAVTQIDGPPRGARFDRVTEFFGTDGKLRVTARTTWAMIDLASGRLMRVPADLAEIFLA</sequence>
<dbReference type="Pfam" id="PF13279">
    <property type="entry name" value="4HBT_2"/>
    <property type="match status" value="1"/>
</dbReference>
<reference evidence="1 2" key="1">
    <citation type="submission" date="2020-08" db="EMBL/GenBank/DDBJ databases">
        <title>Exploring microbial biodiversity for novel pathways involved in the catabolism of aromatic compounds derived from lignin.</title>
        <authorList>
            <person name="Elkins J."/>
        </authorList>
    </citation>
    <scope>NUCLEOTIDE SEQUENCE [LARGE SCALE GENOMIC DNA]</scope>
    <source>
        <strain evidence="1 2">B1D3A</strain>
    </source>
</reference>
<evidence type="ECO:0000313" key="2">
    <source>
        <dbReference type="Proteomes" id="UP001138540"/>
    </source>
</evidence>
<organism evidence="1 2">
    <name type="scientific">Sphingobium lignivorans</name>
    <dbReference type="NCBI Taxonomy" id="2735886"/>
    <lineage>
        <taxon>Bacteria</taxon>
        <taxon>Pseudomonadati</taxon>
        <taxon>Pseudomonadota</taxon>
        <taxon>Alphaproteobacteria</taxon>
        <taxon>Sphingomonadales</taxon>
        <taxon>Sphingomonadaceae</taxon>
        <taxon>Sphingobium</taxon>
    </lineage>
</organism>
<dbReference type="Gene3D" id="3.10.129.10">
    <property type="entry name" value="Hotdog Thioesterase"/>
    <property type="match status" value="1"/>
</dbReference>
<evidence type="ECO:0000313" key="1">
    <source>
        <dbReference type="EMBL" id="MBB5984042.1"/>
    </source>
</evidence>
<accession>A0ABR6N9U6</accession>
<dbReference type="CDD" id="cd00586">
    <property type="entry name" value="4HBT"/>
    <property type="match status" value="1"/>
</dbReference>
<dbReference type="RefSeq" id="WP_184148675.1">
    <property type="nucleotide sequence ID" value="NZ_JACHKA010000001.1"/>
</dbReference>
<dbReference type="Proteomes" id="UP001138540">
    <property type="component" value="Unassembled WGS sequence"/>
</dbReference>
<gene>
    <name evidence="1" type="ORF">HNP60_000016</name>
</gene>
<dbReference type="SUPFAM" id="SSF54637">
    <property type="entry name" value="Thioesterase/thiol ester dehydrase-isomerase"/>
    <property type="match status" value="1"/>
</dbReference>
<keyword evidence="2" id="KW-1185">Reference proteome</keyword>
<name>A0ABR6N9U6_9SPHN</name>